<dbReference type="AlphaFoldDB" id="A0A0B6ZH24"/>
<evidence type="ECO:0000256" key="1">
    <source>
        <dbReference type="SAM" id="MobiDB-lite"/>
    </source>
</evidence>
<feature type="compositionally biased region" description="Polar residues" evidence="1">
    <location>
        <begin position="1"/>
        <end position="13"/>
    </location>
</feature>
<feature type="compositionally biased region" description="Polar residues" evidence="1">
    <location>
        <begin position="60"/>
        <end position="69"/>
    </location>
</feature>
<proteinExistence type="predicted"/>
<protein>
    <submittedName>
        <fullName evidence="2">Uncharacterized protein</fullName>
    </submittedName>
</protein>
<dbReference type="EMBL" id="HACG01020316">
    <property type="protein sequence ID" value="CEK67181.1"/>
    <property type="molecule type" value="Transcribed_RNA"/>
</dbReference>
<feature type="non-terminal residue" evidence="2">
    <location>
        <position position="69"/>
    </location>
</feature>
<reference evidence="2" key="1">
    <citation type="submission" date="2014-12" db="EMBL/GenBank/DDBJ databases">
        <title>Insight into the proteome of Arion vulgaris.</title>
        <authorList>
            <person name="Aradska J."/>
            <person name="Bulat T."/>
            <person name="Smidak R."/>
            <person name="Sarate P."/>
            <person name="Gangsoo J."/>
            <person name="Sialana F."/>
            <person name="Bilban M."/>
            <person name="Lubec G."/>
        </authorList>
    </citation>
    <scope>NUCLEOTIDE SEQUENCE</scope>
    <source>
        <tissue evidence="2">Skin</tissue>
    </source>
</reference>
<gene>
    <name evidence="2" type="primary">ORF61664</name>
</gene>
<name>A0A0B6ZH24_9EUPU</name>
<feature type="region of interest" description="Disordered" evidence="1">
    <location>
        <begin position="1"/>
        <end position="69"/>
    </location>
</feature>
<sequence>GPQQDAENVSSELNSHREEQGCRQETQLPVAGGRQLHPGRIKSKGCEQTRQADETLDSLVETSTISSHG</sequence>
<feature type="compositionally biased region" description="Basic and acidic residues" evidence="1">
    <location>
        <begin position="44"/>
        <end position="53"/>
    </location>
</feature>
<feature type="non-terminal residue" evidence="2">
    <location>
        <position position="1"/>
    </location>
</feature>
<organism evidence="2">
    <name type="scientific">Arion vulgaris</name>
    <dbReference type="NCBI Taxonomy" id="1028688"/>
    <lineage>
        <taxon>Eukaryota</taxon>
        <taxon>Metazoa</taxon>
        <taxon>Spiralia</taxon>
        <taxon>Lophotrochozoa</taxon>
        <taxon>Mollusca</taxon>
        <taxon>Gastropoda</taxon>
        <taxon>Heterobranchia</taxon>
        <taxon>Euthyneura</taxon>
        <taxon>Panpulmonata</taxon>
        <taxon>Eupulmonata</taxon>
        <taxon>Stylommatophora</taxon>
        <taxon>Helicina</taxon>
        <taxon>Arionoidea</taxon>
        <taxon>Arionidae</taxon>
        <taxon>Arion</taxon>
    </lineage>
</organism>
<evidence type="ECO:0000313" key="2">
    <source>
        <dbReference type="EMBL" id="CEK67181.1"/>
    </source>
</evidence>
<accession>A0A0B6ZH24</accession>